<dbReference type="SUPFAM" id="SSF57850">
    <property type="entry name" value="RING/U-box"/>
    <property type="match status" value="1"/>
</dbReference>
<dbReference type="PANTHER" id="PTHR45676">
    <property type="entry name" value="RING-H2 FINGER PROTEIN ATL51-RELATED"/>
    <property type="match status" value="1"/>
</dbReference>
<gene>
    <name evidence="4" type="ORF">CFOL_v3_34089</name>
</gene>
<dbReference type="InterPro" id="IPR013083">
    <property type="entry name" value="Znf_RING/FYVE/PHD"/>
</dbReference>
<accession>A0A1Q3DEC9</accession>
<dbReference type="Proteomes" id="UP000187406">
    <property type="component" value="Unassembled WGS sequence"/>
</dbReference>
<reference evidence="5" key="1">
    <citation type="submission" date="2016-04" db="EMBL/GenBank/DDBJ databases">
        <title>Cephalotus genome sequencing.</title>
        <authorList>
            <person name="Fukushima K."/>
            <person name="Hasebe M."/>
            <person name="Fang X."/>
        </authorList>
    </citation>
    <scope>NUCLEOTIDE SEQUENCE [LARGE SCALE GENOMIC DNA]</scope>
    <source>
        <strain evidence="5">cv. St1</strain>
    </source>
</reference>
<feature type="chain" id="PRO_5012930487" evidence="2">
    <location>
        <begin position="16"/>
        <end position="137"/>
    </location>
</feature>
<dbReference type="PANTHER" id="PTHR45676:SF62">
    <property type="entry name" value="RING-TYPE E3 UBIQUITIN TRANSFERASE"/>
    <property type="match status" value="1"/>
</dbReference>
<protein>
    <submittedName>
        <fullName evidence="4">Zf-RING_2 domain-containing protein</fullName>
    </submittedName>
</protein>
<feature type="signal peptide" evidence="2">
    <location>
        <begin position="1"/>
        <end position="15"/>
    </location>
</feature>
<dbReference type="UniPathway" id="UPA00143"/>
<dbReference type="GO" id="GO:0008270">
    <property type="term" value="F:zinc ion binding"/>
    <property type="evidence" value="ECO:0007669"/>
    <property type="project" value="UniProtKB-KW"/>
</dbReference>
<dbReference type="InParanoid" id="A0A1Q3DEC9"/>
<evidence type="ECO:0000313" key="5">
    <source>
        <dbReference type="Proteomes" id="UP000187406"/>
    </source>
</evidence>
<evidence type="ECO:0000256" key="2">
    <source>
        <dbReference type="SAM" id="SignalP"/>
    </source>
</evidence>
<evidence type="ECO:0000256" key="1">
    <source>
        <dbReference type="PROSITE-ProRule" id="PRU00175"/>
    </source>
</evidence>
<sequence>MLILLFIIILEWIRAIIRNRENENRAAENHQDIETVIVENRQDIEVGTAVTDQSRILPYLPTIVYVKSDGQKTAYSSDDCVICLEDFKNGDECTVLAHCKHMYHKSCISQWLLKHIRCPLCRVSILSCDLSDANLNG</sequence>
<feature type="domain" description="RING-type" evidence="3">
    <location>
        <begin position="80"/>
        <end position="122"/>
    </location>
</feature>
<keyword evidence="2" id="KW-0732">Signal</keyword>
<keyword evidence="1" id="KW-0862">Zinc</keyword>
<keyword evidence="1" id="KW-0863">Zinc-finger</keyword>
<evidence type="ECO:0000259" key="3">
    <source>
        <dbReference type="PROSITE" id="PS50089"/>
    </source>
</evidence>
<proteinExistence type="predicted"/>
<name>A0A1Q3DEC9_CEPFO</name>
<dbReference type="OrthoDB" id="9984778at2759"/>
<dbReference type="InterPro" id="IPR001841">
    <property type="entry name" value="Znf_RING"/>
</dbReference>
<keyword evidence="1" id="KW-0479">Metal-binding</keyword>
<organism evidence="4 5">
    <name type="scientific">Cephalotus follicularis</name>
    <name type="common">Albany pitcher plant</name>
    <dbReference type="NCBI Taxonomy" id="3775"/>
    <lineage>
        <taxon>Eukaryota</taxon>
        <taxon>Viridiplantae</taxon>
        <taxon>Streptophyta</taxon>
        <taxon>Embryophyta</taxon>
        <taxon>Tracheophyta</taxon>
        <taxon>Spermatophyta</taxon>
        <taxon>Magnoliopsida</taxon>
        <taxon>eudicotyledons</taxon>
        <taxon>Gunneridae</taxon>
        <taxon>Pentapetalae</taxon>
        <taxon>rosids</taxon>
        <taxon>fabids</taxon>
        <taxon>Oxalidales</taxon>
        <taxon>Cephalotaceae</taxon>
        <taxon>Cephalotus</taxon>
    </lineage>
</organism>
<keyword evidence="5" id="KW-1185">Reference proteome</keyword>
<dbReference type="Pfam" id="PF13639">
    <property type="entry name" value="zf-RING_2"/>
    <property type="match status" value="1"/>
</dbReference>
<dbReference type="GO" id="GO:0016567">
    <property type="term" value="P:protein ubiquitination"/>
    <property type="evidence" value="ECO:0007669"/>
    <property type="project" value="UniProtKB-UniPathway"/>
</dbReference>
<dbReference type="AlphaFoldDB" id="A0A1Q3DEC9"/>
<dbReference type="STRING" id="3775.A0A1Q3DEC9"/>
<comment type="caution">
    <text evidence="4">The sequence shown here is derived from an EMBL/GenBank/DDBJ whole genome shotgun (WGS) entry which is preliminary data.</text>
</comment>
<dbReference type="PROSITE" id="PS50089">
    <property type="entry name" value="ZF_RING_2"/>
    <property type="match status" value="1"/>
</dbReference>
<dbReference type="SMART" id="SM00184">
    <property type="entry name" value="RING"/>
    <property type="match status" value="1"/>
</dbReference>
<dbReference type="EMBL" id="BDDD01006503">
    <property type="protein sequence ID" value="GAV90683.1"/>
    <property type="molecule type" value="Genomic_DNA"/>
</dbReference>
<evidence type="ECO:0000313" key="4">
    <source>
        <dbReference type="EMBL" id="GAV90683.1"/>
    </source>
</evidence>
<dbReference type="Gene3D" id="3.30.40.10">
    <property type="entry name" value="Zinc/RING finger domain, C3HC4 (zinc finger)"/>
    <property type="match status" value="1"/>
</dbReference>